<feature type="transmembrane region" description="Helical" evidence="1">
    <location>
        <begin position="218"/>
        <end position="237"/>
    </location>
</feature>
<organism evidence="2 3">
    <name type="scientific">Aquitalea aquatica</name>
    <dbReference type="NCBI Taxonomy" id="3044273"/>
    <lineage>
        <taxon>Bacteria</taxon>
        <taxon>Pseudomonadati</taxon>
        <taxon>Pseudomonadota</taxon>
        <taxon>Betaproteobacteria</taxon>
        <taxon>Neisseriales</taxon>
        <taxon>Chromobacteriaceae</taxon>
        <taxon>Aquitalea</taxon>
    </lineage>
</organism>
<gene>
    <name evidence="2" type="ORF">H2Z84_02630</name>
</gene>
<name>A0A838Y428_9NEIS</name>
<accession>A0A838Y428</accession>
<sequence length="332" mass="38153">MNEEEINRYLNIFDKFKIYSLLAMFIVGFFAVTVYLLKYDIPTTYDLVNIPFYGFYSFIFLLGFIVFLFGPWCIHQTRESTICYASNLKDAWFRHATLFLIPFLSGAIIVWNNFNAYCYIVIALTAGSLTIIGILYIHNWKFSYEFFANLFSPLFLSIIASILSFLFFAIYFLFIIDIFEPSQYSKKIGGDGWYYIAACTAYSIISSFPLIISKGKNFLMAICFSAGISLISILLIAPAEFGKYALRVTRVGGGIIKEIAINKDDISKTPLRLQDYFCGLKDCSITVPRKICLWFTDGTYYYVSKINNTQGTYCQQPNTRIFPIKKELTILQ</sequence>
<keyword evidence="1" id="KW-0812">Transmembrane</keyword>
<feature type="transmembrane region" description="Helical" evidence="1">
    <location>
        <begin position="50"/>
        <end position="72"/>
    </location>
</feature>
<proteinExistence type="predicted"/>
<feature type="transmembrane region" description="Helical" evidence="1">
    <location>
        <begin position="18"/>
        <end position="38"/>
    </location>
</feature>
<comment type="caution">
    <text evidence="2">The sequence shown here is derived from an EMBL/GenBank/DDBJ whole genome shotgun (WGS) entry which is preliminary data.</text>
</comment>
<feature type="transmembrane region" description="Helical" evidence="1">
    <location>
        <begin position="150"/>
        <end position="173"/>
    </location>
</feature>
<protein>
    <submittedName>
        <fullName evidence="2">Uncharacterized protein</fullName>
    </submittedName>
</protein>
<reference evidence="2 3" key="1">
    <citation type="submission" date="2020-07" db="EMBL/GenBank/DDBJ databases">
        <title>Draft genome sequence of violacein-producing bacteria and related species.</title>
        <authorList>
            <person name="Wilson H.S."/>
            <person name="De Leon M.E."/>
        </authorList>
    </citation>
    <scope>NUCLEOTIDE SEQUENCE [LARGE SCALE GENOMIC DNA]</scope>
    <source>
        <strain evidence="2 3">HSC-21Su07</strain>
    </source>
</reference>
<dbReference type="AlphaFoldDB" id="A0A838Y428"/>
<dbReference type="EMBL" id="JACERN010000007">
    <property type="protein sequence ID" value="MBA4707287.1"/>
    <property type="molecule type" value="Genomic_DNA"/>
</dbReference>
<feature type="transmembrane region" description="Helical" evidence="1">
    <location>
        <begin position="118"/>
        <end position="138"/>
    </location>
</feature>
<dbReference type="Proteomes" id="UP000545606">
    <property type="component" value="Unassembled WGS sequence"/>
</dbReference>
<keyword evidence="1" id="KW-0472">Membrane</keyword>
<keyword evidence="3" id="KW-1185">Reference proteome</keyword>
<feature type="transmembrane region" description="Helical" evidence="1">
    <location>
        <begin position="193"/>
        <end position="212"/>
    </location>
</feature>
<feature type="transmembrane region" description="Helical" evidence="1">
    <location>
        <begin position="92"/>
        <end position="111"/>
    </location>
</feature>
<dbReference type="RefSeq" id="WP_181834610.1">
    <property type="nucleotide sequence ID" value="NZ_JACERN010000007.1"/>
</dbReference>
<evidence type="ECO:0000313" key="2">
    <source>
        <dbReference type="EMBL" id="MBA4707287.1"/>
    </source>
</evidence>
<keyword evidence="1" id="KW-1133">Transmembrane helix</keyword>
<evidence type="ECO:0000313" key="3">
    <source>
        <dbReference type="Proteomes" id="UP000545606"/>
    </source>
</evidence>
<evidence type="ECO:0000256" key="1">
    <source>
        <dbReference type="SAM" id="Phobius"/>
    </source>
</evidence>